<evidence type="ECO:0000313" key="9">
    <source>
        <dbReference type="Proteomes" id="UP000886721"/>
    </source>
</evidence>
<dbReference type="CDD" id="cd08010">
    <property type="entry name" value="MltG_like"/>
    <property type="match status" value="1"/>
</dbReference>
<keyword evidence="5 7" id="KW-0456">Lyase</keyword>
<keyword evidence="1 7" id="KW-1003">Cell membrane</keyword>
<keyword evidence="2 7" id="KW-0812">Transmembrane</keyword>
<protein>
    <recommendedName>
        <fullName evidence="7">Endolytic murein transglycosylase</fullName>
        <ecNumber evidence="7">4.2.2.29</ecNumber>
    </recommendedName>
    <alternativeName>
        <fullName evidence="7">Peptidoglycan lytic transglycosylase</fullName>
    </alternativeName>
    <alternativeName>
        <fullName evidence="7">Peptidoglycan polymerization terminase</fullName>
    </alternativeName>
</protein>
<dbReference type="GO" id="GO:0005886">
    <property type="term" value="C:plasma membrane"/>
    <property type="evidence" value="ECO:0007669"/>
    <property type="project" value="UniProtKB-UniRule"/>
</dbReference>
<sequence length="298" mass="34759">MSDLYLDYHKRPRYKKKRRRRRSKKPLIAVIVLLLVIAAAVTGVSSILRWKAQKEKEAEKRAKEHQTVTVTFPEGYSVDMMAKHLEDEDIFDAEDFLAAVKDTNQYSNDWIKELPKKDGVKYQLEGFLYPDTYEIYRNAEPEDLIQKMLDNFQQKYETLAKNYKGKRSMYDLVTIGSIVEREAAVESERPTIAGVVENRLAKKMRLQMCPTVLYVTTKGLYDAEKVYYKDLEVKSPYNTYRNNGLPIGPICNPGNESLEAAMNPKKHDYLYYHTDGSKKTHIFSKTYQEHQDSRIVKE</sequence>
<dbReference type="EC" id="4.2.2.29" evidence="7"/>
<evidence type="ECO:0000256" key="5">
    <source>
        <dbReference type="ARBA" id="ARBA00023239"/>
    </source>
</evidence>
<dbReference type="PANTHER" id="PTHR30518">
    <property type="entry name" value="ENDOLYTIC MUREIN TRANSGLYCOSYLASE"/>
    <property type="match status" value="1"/>
</dbReference>
<evidence type="ECO:0000256" key="2">
    <source>
        <dbReference type="ARBA" id="ARBA00022692"/>
    </source>
</evidence>
<comment type="similarity">
    <text evidence="7">Belongs to the transglycosylase MltG family.</text>
</comment>
<keyword evidence="4 7" id="KW-0472">Membrane</keyword>
<proteinExistence type="inferred from homology"/>
<comment type="function">
    <text evidence="7">Functions as a peptidoglycan terminase that cleaves nascent peptidoglycan strands endolytically to terminate their elongation.</text>
</comment>
<feature type="site" description="Important for catalytic activity" evidence="7">
    <location>
        <position position="182"/>
    </location>
</feature>
<dbReference type="GO" id="GO:0009252">
    <property type="term" value="P:peptidoglycan biosynthetic process"/>
    <property type="evidence" value="ECO:0007669"/>
    <property type="project" value="UniProtKB-UniRule"/>
</dbReference>
<reference evidence="8" key="1">
    <citation type="journal article" date="2021" name="PeerJ">
        <title>Extensive microbial diversity within the chicken gut microbiome revealed by metagenomics and culture.</title>
        <authorList>
            <person name="Gilroy R."/>
            <person name="Ravi A."/>
            <person name="Getino M."/>
            <person name="Pursley I."/>
            <person name="Horton D.L."/>
            <person name="Alikhan N.F."/>
            <person name="Baker D."/>
            <person name="Gharbi K."/>
            <person name="Hall N."/>
            <person name="Watson M."/>
            <person name="Adriaenssens E.M."/>
            <person name="Foster-Nyarko E."/>
            <person name="Jarju S."/>
            <person name="Secka A."/>
            <person name="Antonio M."/>
            <person name="Oren A."/>
            <person name="Chaudhuri R.R."/>
            <person name="La Ragione R."/>
            <person name="Hildebrand F."/>
            <person name="Pallen M.J."/>
        </authorList>
    </citation>
    <scope>NUCLEOTIDE SEQUENCE</scope>
    <source>
        <strain evidence="8">CHK191-13928</strain>
    </source>
</reference>
<accession>A0A9D1WU66</accession>
<evidence type="ECO:0000256" key="3">
    <source>
        <dbReference type="ARBA" id="ARBA00022989"/>
    </source>
</evidence>
<dbReference type="Pfam" id="PF02618">
    <property type="entry name" value="YceG"/>
    <property type="match status" value="1"/>
</dbReference>
<comment type="catalytic activity">
    <reaction evidence="7">
        <text>a peptidoglycan chain = a peptidoglycan chain with N-acetyl-1,6-anhydromuramyl-[peptide] at the reducing end + a peptidoglycan chain with N-acetylglucosamine at the non-reducing end.</text>
        <dbReference type="EC" id="4.2.2.29"/>
    </reaction>
</comment>
<organism evidence="8 9">
    <name type="scientific">Candidatus Anaerostipes excrementavium</name>
    <dbReference type="NCBI Taxonomy" id="2838463"/>
    <lineage>
        <taxon>Bacteria</taxon>
        <taxon>Bacillati</taxon>
        <taxon>Bacillota</taxon>
        <taxon>Clostridia</taxon>
        <taxon>Lachnospirales</taxon>
        <taxon>Lachnospiraceae</taxon>
        <taxon>Anaerostipes</taxon>
    </lineage>
</organism>
<dbReference type="InterPro" id="IPR003770">
    <property type="entry name" value="MLTG-like"/>
</dbReference>
<keyword evidence="6 7" id="KW-0961">Cell wall biogenesis/degradation</keyword>
<dbReference type="GO" id="GO:0008932">
    <property type="term" value="F:lytic endotransglycosylase activity"/>
    <property type="evidence" value="ECO:0007669"/>
    <property type="project" value="UniProtKB-UniRule"/>
</dbReference>
<reference evidence="8" key="2">
    <citation type="submission" date="2021-04" db="EMBL/GenBank/DDBJ databases">
        <authorList>
            <person name="Gilroy R."/>
        </authorList>
    </citation>
    <scope>NUCLEOTIDE SEQUENCE</scope>
    <source>
        <strain evidence="8">CHK191-13928</strain>
    </source>
</reference>
<evidence type="ECO:0000256" key="4">
    <source>
        <dbReference type="ARBA" id="ARBA00023136"/>
    </source>
</evidence>
<name>A0A9D1WU66_9FIRM</name>
<evidence type="ECO:0000256" key="7">
    <source>
        <dbReference type="HAMAP-Rule" id="MF_02065"/>
    </source>
</evidence>
<dbReference type="GO" id="GO:0071555">
    <property type="term" value="P:cell wall organization"/>
    <property type="evidence" value="ECO:0007669"/>
    <property type="project" value="UniProtKB-KW"/>
</dbReference>
<keyword evidence="3 7" id="KW-1133">Transmembrane helix</keyword>
<dbReference type="HAMAP" id="MF_02065">
    <property type="entry name" value="MltG"/>
    <property type="match status" value="1"/>
</dbReference>
<dbReference type="Proteomes" id="UP000886721">
    <property type="component" value="Unassembled WGS sequence"/>
</dbReference>
<comment type="caution">
    <text evidence="8">The sequence shown here is derived from an EMBL/GenBank/DDBJ whole genome shotgun (WGS) entry which is preliminary data.</text>
</comment>
<evidence type="ECO:0000313" key="8">
    <source>
        <dbReference type="EMBL" id="HIX66885.1"/>
    </source>
</evidence>
<dbReference type="PANTHER" id="PTHR30518:SF2">
    <property type="entry name" value="ENDOLYTIC MUREIN TRANSGLYCOSYLASE"/>
    <property type="match status" value="1"/>
</dbReference>
<dbReference type="NCBIfam" id="TIGR00247">
    <property type="entry name" value="endolytic transglycosylase MltG"/>
    <property type="match status" value="1"/>
</dbReference>
<gene>
    <name evidence="7 8" type="primary">mltG</name>
    <name evidence="8" type="ORF">H9735_02015</name>
</gene>
<evidence type="ECO:0000256" key="6">
    <source>
        <dbReference type="ARBA" id="ARBA00023316"/>
    </source>
</evidence>
<dbReference type="EMBL" id="DXEM01000006">
    <property type="protein sequence ID" value="HIX66885.1"/>
    <property type="molecule type" value="Genomic_DNA"/>
</dbReference>
<evidence type="ECO:0000256" key="1">
    <source>
        <dbReference type="ARBA" id="ARBA00022475"/>
    </source>
</evidence>
<dbReference type="AlphaFoldDB" id="A0A9D1WU66"/>